<evidence type="ECO:0000313" key="3">
    <source>
        <dbReference type="Proteomes" id="UP000235371"/>
    </source>
</evidence>
<dbReference type="InParanoid" id="A0A2J6SXY4"/>
<dbReference type="RefSeq" id="XP_024732534.1">
    <property type="nucleotide sequence ID" value="XM_024880965.1"/>
</dbReference>
<dbReference type="InterPro" id="IPR040144">
    <property type="entry name" value="RAP1GDS1"/>
</dbReference>
<feature type="region of interest" description="Disordered" evidence="1">
    <location>
        <begin position="639"/>
        <end position="686"/>
    </location>
</feature>
<dbReference type="AlphaFoldDB" id="A0A2J6SXY4"/>
<evidence type="ECO:0000313" key="2">
    <source>
        <dbReference type="EMBL" id="PMD55630.1"/>
    </source>
</evidence>
<dbReference type="InterPro" id="IPR011989">
    <property type="entry name" value="ARM-like"/>
</dbReference>
<dbReference type="GeneID" id="36589042"/>
<dbReference type="SUPFAM" id="SSF48371">
    <property type="entry name" value="ARM repeat"/>
    <property type="match status" value="1"/>
</dbReference>
<dbReference type="OrthoDB" id="26149at2759"/>
<dbReference type="Proteomes" id="UP000235371">
    <property type="component" value="Unassembled WGS sequence"/>
</dbReference>
<dbReference type="EMBL" id="KZ613854">
    <property type="protein sequence ID" value="PMD55630.1"/>
    <property type="molecule type" value="Genomic_DNA"/>
</dbReference>
<sequence>MANDWDQAGWYMGDGIPTGGQEGEPTDSLEVFSSRTAAPSVGNVLSPPPPLSAPLSPESLIKMSRSIMDIFELEESTNDDMEMVEDDEEEAAVDLEDQRRRIDRLKGVLPALAQFWWSDSDQIALVAEKLGDGSRDPKWRIPLGDSGVLVFFLDLLKSHILKYTLKIHVLRLIGNSCADTDENRARVVNSNYLPSVILQLKDISLLPFAIPVLYNICIDYEPAQQQASNYFLTAELIEVMSSPTFNDSRAFLGYTCKLLDLMIAQPSDPELAPDNTAIVLLKIAVDQELPTDMDDFIALTNTAVAYLQHEKFQKALIACGAVDTTLTVLVDSYTRFDSHPSIGEPDQDDAKALSQMRSNLNQVLSDVSALPEFKEAYPVVSPLTMSLRRWLLSPQLQLQVCACIMLGNLARSDDACEEFVHTSHIHKPLISILSEATDSQLLHAVIGFLKNLAMPLKNKEVIGAAGLFDLMPRLWALDTLQQIQFSSISLARQLTIGTFENVRKVCQRLSDDPDSPANTHTRLSLLIALFERTDVAPIKMEISRLITSVCRVFTSYTGRSPEDMERIRIKFFAMHPDVGRPLSFMVSQDKWPVVRSEGWFVFALMARFPEGAQCISDLMQDVAVFQPLVEMLTGKKIGDIQSQSGPSSLSPGSDTSTAIASPASGTASSSTFDFEGRSPESVQPHAQAAEMARIDRENALVLISELLKNRGKDMAVMRRTLFEDLLKGGTEIMMTYKEAKPLQGEKLLPKEKRVRAELNLQEVAADSLLELS</sequence>
<accession>A0A2J6SXY4</accession>
<gene>
    <name evidence="2" type="ORF">K444DRAFT_616671</name>
</gene>
<name>A0A2J6SXY4_9HELO</name>
<dbReference type="InterPro" id="IPR016024">
    <property type="entry name" value="ARM-type_fold"/>
</dbReference>
<feature type="compositionally biased region" description="Low complexity" evidence="1">
    <location>
        <begin position="641"/>
        <end position="671"/>
    </location>
</feature>
<evidence type="ECO:0008006" key="4">
    <source>
        <dbReference type="Google" id="ProtNLM"/>
    </source>
</evidence>
<dbReference type="Gene3D" id="1.25.10.10">
    <property type="entry name" value="Leucine-rich Repeat Variant"/>
    <property type="match status" value="2"/>
</dbReference>
<reference evidence="2 3" key="1">
    <citation type="submission" date="2016-04" db="EMBL/GenBank/DDBJ databases">
        <title>A degradative enzymes factory behind the ericoid mycorrhizal symbiosis.</title>
        <authorList>
            <consortium name="DOE Joint Genome Institute"/>
            <person name="Martino E."/>
            <person name="Morin E."/>
            <person name="Grelet G."/>
            <person name="Kuo A."/>
            <person name="Kohler A."/>
            <person name="Daghino S."/>
            <person name="Barry K."/>
            <person name="Choi C."/>
            <person name="Cichocki N."/>
            <person name="Clum A."/>
            <person name="Copeland A."/>
            <person name="Hainaut M."/>
            <person name="Haridas S."/>
            <person name="Labutti K."/>
            <person name="Lindquist E."/>
            <person name="Lipzen A."/>
            <person name="Khouja H.-R."/>
            <person name="Murat C."/>
            <person name="Ohm R."/>
            <person name="Olson A."/>
            <person name="Spatafora J."/>
            <person name="Veneault-Fourrey C."/>
            <person name="Henrissat B."/>
            <person name="Grigoriev I."/>
            <person name="Martin F."/>
            <person name="Perotto S."/>
        </authorList>
    </citation>
    <scope>NUCLEOTIDE SEQUENCE [LARGE SCALE GENOMIC DNA]</scope>
    <source>
        <strain evidence="2 3">E</strain>
    </source>
</reference>
<organism evidence="2 3">
    <name type="scientific">Hyaloscypha bicolor E</name>
    <dbReference type="NCBI Taxonomy" id="1095630"/>
    <lineage>
        <taxon>Eukaryota</taxon>
        <taxon>Fungi</taxon>
        <taxon>Dikarya</taxon>
        <taxon>Ascomycota</taxon>
        <taxon>Pezizomycotina</taxon>
        <taxon>Leotiomycetes</taxon>
        <taxon>Helotiales</taxon>
        <taxon>Hyaloscyphaceae</taxon>
        <taxon>Hyaloscypha</taxon>
        <taxon>Hyaloscypha bicolor</taxon>
    </lineage>
</organism>
<protein>
    <recommendedName>
        <fullName evidence="4">ARM repeat-containing protein</fullName>
    </recommendedName>
</protein>
<feature type="region of interest" description="Disordered" evidence="1">
    <location>
        <begin position="1"/>
        <end position="29"/>
    </location>
</feature>
<dbReference type="GO" id="GO:0005085">
    <property type="term" value="F:guanyl-nucleotide exchange factor activity"/>
    <property type="evidence" value="ECO:0007669"/>
    <property type="project" value="InterPro"/>
</dbReference>
<keyword evidence="3" id="KW-1185">Reference proteome</keyword>
<dbReference type="STRING" id="1095630.A0A2J6SXY4"/>
<dbReference type="PANTHER" id="PTHR10957">
    <property type="entry name" value="RAP1 GTPASE-GDP DISSOCIATION STIMULATOR 1"/>
    <property type="match status" value="1"/>
</dbReference>
<proteinExistence type="predicted"/>
<evidence type="ECO:0000256" key="1">
    <source>
        <dbReference type="SAM" id="MobiDB-lite"/>
    </source>
</evidence>